<dbReference type="Gene3D" id="2.80.10.50">
    <property type="match status" value="1"/>
</dbReference>
<dbReference type="Proteomes" id="UP001595912">
    <property type="component" value="Unassembled WGS sequence"/>
</dbReference>
<dbReference type="EMBL" id="JBHSIU010000029">
    <property type="protein sequence ID" value="MFC5001033.1"/>
    <property type="molecule type" value="Genomic_DNA"/>
</dbReference>
<dbReference type="InterPro" id="IPR000772">
    <property type="entry name" value="Ricin_B_lectin"/>
</dbReference>
<dbReference type="RefSeq" id="WP_380117645.1">
    <property type="nucleotide sequence ID" value="NZ_JBHSIU010000029.1"/>
</dbReference>
<dbReference type="Pfam" id="PF00652">
    <property type="entry name" value="Ricin_B_lectin"/>
    <property type="match status" value="1"/>
</dbReference>
<evidence type="ECO:0000259" key="1">
    <source>
        <dbReference type="SMART" id="SM00458"/>
    </source>
</evidence>
<dbReference type="PROSITE" id="PS50231">
    <property type="entry name" value="RICIN_B_LECTIN"/>
    <property type="match status" value="1"/>
</dbReference>
<feature type="domain" description="Ricin B lectin" evidence="1">
    <location>
        <begin position="147"/>
        <end position="252"/>
    </location>
</feature>
<protein>
    <submittedName>
        <fullName evidence="2">Ricin-type beta-trefoil lectin domain protein</fullName>
    </submittedName>
</protein>
<accession>A0ABV9VXI5</accession>
<reference evidence="3" key="1">
    <citation type="journal article" date="2019" name="Int. J. Syst. Evol. Microbiol.">
        <title>The Global Catalogue of Microorganisms (GCM) 10K type strain sequencing project: providing services to taxonomists for standard genome sequencing and annotation.</title>
        <authorList>
            <consortium name="The Broad Institute Genomics Platform"/>
            <consortium name="The Broad Institute Genome Sequencing Center for Infectious Disease"/>
            <person name="Wu L."/>
            <person name="Ma J."/>
        </authorList>
    </citation>
    <scope>NUCLEOTIDE SEQUENCE [LARGE SCALE GENOMIC DNA]</scope>
    <source>
        <strain evidence="3">CGMCC 4.7152</strain>
    </source>
</reference>
<sequence length="252" mass="25790">MPPVLVRPYVRVIANHEIPPAAHPNSAPAANRPVPPLYQPRHSSWTTLLPPVAEPHTHRIQGVHPVHPARVPGHYPTLAWTVLVLTLATTGLALTAGDRAATSSPGTEPVAAEVTAAQAGQLQIAVVPAPGVAALGLAPAPAPIAAGPLIGPAGLCLEAHTGAVQLRRCTGATAQTWTAPADGTLRTAGQCLQPTALRLGLAGCTGGAAQQWDTTRGMLVARSSRQCLTGKGGTQPVLARCTGGTSQRWQLP</sequence>
<organism evidence="2 3">
    <name type="scientific">Dactylosporangium cerinum</name>
    <dbReference type="NCBI Taxonomy" id="1434730"/>
    <lineage>
        <taxon>Bacteria</taxon>
        <taxon>Bacillati</taxon>
        <taxon>Actinomycetota</taxon>
        <taxon>Actinomycetes</taxon>
        <taxon>Micromonosporales</taxon>
        <taxon>Micromonosporaceae</taxon>
        <taxon>Dactylosporangium</taxon>
    </lineage>
</organism>
<comment type="caution">
    <text evidence="2">The sequence shown here is derived from an EMBL/GenBank/DDBJ whole genome shotgun (WGS) entry which is preliminary data.</text>
</comment>
<name>A0ABV9VXI5_9ACTN</name>
<dbReference type="SUPFAM" id="SSF50370">
    <property type="entry name" value="Ricin B-like lectins"/>
    <property type="match status" value="1"/>
</dbReference>
<dbReference type="InterPro" id="IPR035992">
    <property type="entry name" value="Ricin_B-like_lectins"/>
</dbReference>
<dbReference type="SMART" id="SM00458">
    <property type="entry name" value="RICIN"/>
    <property type="match status" value="1"/>
</dbReference>
<keyword evidence="3" id="KW-1185">Reference proteome</keyword>
<evidence type="ECO:0000313" key="2">
    <source>
        <dbReference type="EMBL" id="MFC5001033.1"/>
    </source>
</evidence>
<proteinExistence type="predicted"/>
<evidence type="ECO:0000313" key="3">
    <source>
        <dbReference type="Proteomes" id="UP001595912"/>
    </source>
</evidence>
<gene>
    <name evidence="2" type="ORF">ACFPIJ_24735</name>
</gene>